<feature type="transmembrane region" description="Helical" evidence="8">
    <location>
        <begin position="655"/>
        <end position="673"/>
    </location>
</feature>
<feature type="transmembrane region" description="Helical" evidence="8">
    <location>
        <begin position="77"/>
        <end position="97"/>
    </location>
</feature>
<evidence type="ECO:0000256" key="4">
    <source>
        <dbReference type="ARBA" id="ARBA00022679"/>
    </source>
</evidence>
<keyword evidence="6 8" id="KW-1133">Transmembrane helix</keyword>
<feature type="transmembrane region" description="Helical" evidence="8">
    <location>
        <begin position="679"/>
        <end position="697"/>
    </location>
</feature>
<feature type="transmembrane region" description="Helical" evidence="8">
    <location>
        <begin position="495"/>
        <end position="515"/>
    </location>
</feature>
<feature type="transmembrane region" description="Helical" evidence="8">
    <location>
        <begin position="117"/>
        <end position="143"/>
    </location>
</feature>
<dbReference type="PANTHER" id="PTHR33908">
    <property type="entry name" value="MANNOSYLTRANSFERASE YKCB-RELATED"/>
    <property type="match status" value="1"/>
</dbReference>
<dbReference type="EMBL" id="CAESGF010000017">
    <property type="protein sequence ID" value="CAB4364725.1"/>
    <property type="molecule type" value="Genomic_DNA"/>
</dbReference>
<dbReference type="Pfam" id="PF13231">
    <property type="entry name" value="PMT_2"/>
    <property type="match status" value="1"/>
</dbReference>
<evidence type="ECO:0000256" key="2">
    <source>
        <dbReference type="ARBA" id="ARBA00022475"/>
    </source>
</evidence>
<feature type="transmembrane region" description="Helical" evidence="8">
    <location>
        <begin position="45"/>
        <end position="65"/>
    </location>
</feature>
<evidence type="ECO:0000256" key="7">
    <source>
        <dbReference type="ARBA" id="ARBA00023136"/>
    </source>
</evidence>
<dbReference type="InterPro" id="IPR050297">
    <property type="entry name" value="LipidA_mod_glycosyltrf_83"/>
</dbReference>
<keyword evidence="7 8" id="KW-0472">Membrane</keyword>
<evidence type="ECO:0000259" key="9">
    <source>
        <dbReference type="Pfam" id="PF13231"/>
    </source>
</evidence>
<sequence>MTDTVSPTSARLQREAVLFALSAALLWPFVLVARSALWTSSVGEVWAASTLPPLMLVAAAGWLGTRLAPNAPTLLRRCTGLILLIAPVALAAAWHGVTGSQWPDPAGLGIIAPLGTPTWLTCAALLLAYAGGSLGFAGASAALLRVPRRWVCTAAIAFTIVGSVLAAHQTEVALVVSLVAALALGHVAAGHAQRSERSFPRLPDTLLPALTGAAAGLLALSSGSLSVIARHSPDRIAQQGQVLRVLGPVVPLALWIIVLAGGVGLLCAVVAQAVISLARRRPPTSVTAFAPAAIGIVTGATLLRIVMLMTYNDFRRDGGDPVFYHVTGNLLAHGHGFWDQVTWVQDGRPLASAMHGPVFPMALAFFSRLGGTGYFDHQMASILLGVTQVAAVIALTRLIAGRRAALVAGLLAAAYPNIWITDGTMFVEGLMAFFTTMATWYAYRWHHDHRRRAIVMLGLCIGLAALTRGEAILLVVLLLAPLVLRAKDLARSERWRQLLIGAAVFCAVLMPWMIYNSTRFEVFVPLSTNSNEVLFYANCPDAYIGPSIGFWSFSCQTRYRDEFGDPPGDLAQRSVFWRSLAFTYAREHLSRLPKVVLARVGRQWELFRPWQTIDFAFVENRPKGGVAAGQDMYYAMMLLAIPGTLSLRRRRTLSWPLWTHALAVTLTAAYAYGTLRFRAPFEPILCVLAAIGAVYLFDLARVRWVRRGVGQAATSADEGDLVLPTQ</sequence>
<feature type="transmembrane region" description="Helical" evidence="8">
    <location>
        <begin position="286"/>
        <end position="307"/>
    </location>
</feature>
<feature type="transmembrane region" description="Helical" evidence="8">
    <location>
        <begin position="249"/>
        <end position="274"/>
    </location>
</feature>
<evidence type="ECO:0000256" key="6">
    <source>
        <dbReference type="ARBA" id="ARBA00022989"/>
    </source>
</evidence>
<keyword evidence="2" id="KW-1003">Cell membrane</keyword>
<feature type="transmembrane region" description="Helical" evidence="8">
    <location>
        <begin position="378"/>
        <end position="396"/>
    </location>
</feature>
<dbReference type="EMBL" id="CAEZYF010000020">
    <property type="protein sequence ID" value="CAB4736949.1"/>
    <property type="molecule type" value="Genomic_DNA"/>
</dbReference>
<dbReference type="EMBL" id="CAFAAV010000080">
    <property type="protein sequence ID" value="CAB4818085.1"/>
    <property type="molecule type" value="Genomic_DNA"/>
</dbReference>
<keyword evidence="3" id="KW-0328">Glycosyltransferase</keyword>
<dbReference type="GO" id="GO:0008610">
    <property type="term" value="P:lipid biosynthetic process"/>
    <property type="evidence" value="ECO:0007669"/>
    <property type="project" value="UniProtKB-ARBA"/>
</dbReference>
<evidence type="ECO:0000256" key="1">
    <source>
        <dbReference type="ARBA" id="ARBA00004651"/>
    </source>
</evidence>
<keyword evidence="5 8" id="KW-0812">Transmembrane</keyword>
<dbReference type="AlphaFoldDB" id="A0A6J7NL88"/>
<dbReference type="GO" id="GO:0016763">
    <property type="term" value="F:pentosyltransferase activity"/>
    <property type="evidence" value="ECO:0007669"/>
    <property type="project" value="TreeGrafter"/>
</dbReference>
<evidence type="ECO:0000313" key="10">
    <source>
        <dbReference type="EMBL" id="CAB4364725.1"/>
    </source>
</evidence>
<dbReference type="EMBL" id="CAFBMT010000016">
    <property type="protein sequence ID" value="CAB4945634.1"/>
    <property type="molecule type" value="Genomic_DNA"/>
</dbReference>
<evidence type="ECO:0000256" key="8">
    <source>
        <dbReference type="SAM" id="Phobius"/>
    </source>
</evidence>
<name>A0A6J7NL88_9ZZZZ</name>
<dbReference type="EMBL" id="CAFBIY010000058">
    <property type="protein sequence ID" value="CAB4850567.1"/>
    <property type="molecule type" value="Genomic_DNA"/>
</dbReference>
<reference evidence="15" key="1">
    <citation type="submission" date="2020-05" db="EMBL/GenBank/DDBJ databases">
        <authorList>
            <person name="Chiriac C."/>
            <person name="Salcher M."/>
            <person name="Ghai R."/>
            <person name="Kavagutti S V."/>
        </authorList>
    </citation>
    <scope>NUCLEOTIDE SEQUENCE</scope>
</reference>
<evidence type="ECO:0000313" key="11">
    <source>
        <dbReference type="EMBL" id="CAB4736949.1"/>
    </source>
</evidence>
<feature type="transmembrane region" description="Helical" evidence="8">
    <location>
        <begin position="205"/>
        <end position="229"/>
    </location>
</feature>
<dbReference type="PANTHER" id="PTHR33908:SF11">
    <property type="entry name" value="MEMBRANE PROTEIN"/>
    <property type="match status" value="1"/>
</dbReference>
<evidence type="ECO:0000313" key="12">
    <source>
        <dbReference type="EMBL" id="CAB4818085.1"/>
    </source>
</evidence>
<feature type="domain" description="Glycosyltransferase RgtA/B/C/D-like" evidence="9">
    <location>
        <begin position="355"/>
        <end position="514"/>
    </location>
</feature>
<dbReference type="EMBL" id="CAFBOL010000041">
    <property type="protein sequence ID" value="CAB4993847.1"/>
    <property type="molecule type" value="Genomic_DNA"/>
</dbReference>
<comment type="subcellular location">
    <subcellularLocation>
        <location evidence="1">Cell membrane</location>
        <topology evidence="1">Multi-pass membrane protein</topology>
    </subcellularLocation>
</comment>
<feature type="transmembrane region" description="Helical" evidence="8">
    <location>
        <begin position="150"/>
        <end position="167"/>
    </location>
</feature>
<gene>
    <name evidence="11" type="ORF">UFOPK2656_02615</name>
    <name evidence="12" type="ORF">UFOPK3099_01222</name>
    <name evidence="13" type="ORF">UFOPK3267_01240</name>
    <name evidence="14" type="ORF">UFOPK3651_02496</name>
    <name evidence="15" type="ORF">UFOPK3931_01659</name>
    <name evidence="10" type="ORF">UFOPK4189_02484</name>
</gene>
<keyword evidence="4" id="KW-0808">Transferase</keyword>
<evidence type="ECO:0000313" key="14">
    <source>
        <dbReference type="EMBL" id="CAB4945634.1"/>
    </source>
</evidence>
<evidence type="ECO:0000256" key="3">
    <source>
        <dbReference type="ARBA" id="ARBA00022676"/>
    </source>
</evidence>
<organism evidence="15">
    <name type="scientific">freshwater metagenome</name>
    <dbReference type="NCBI Taxonomy" id="449393"/>
    <lineage>
        <taxon>unclassified sequences</taxon>
        <taxon>metagenomes</taxon>
        <taxon>ecological metagenomes</taxon>
    </lineage>
</organism>
<accession>A0A6J7NL88</accession>
<evidence type="ECO:0000313" key="15">
    <source>
        <dbReference type="EMBL" id="CAB4993847.1"/>
    </source>
</evidence>
<evidence type="ECO:0000313" key="13">
    <source>
        <dbReference type="EMBL" id="CAB4850567.1"/>
    </source>
</evidence>
<protein>
    <submittedName>
        <fullName evidence="15">Unannotated protein</fullName>
    </submittedName>
</protein>
<dbReference type="InterPro" id="IPR038731">
    <property type="entry name" value="RgtA/B/C-like"/>
</dbReference>
<proteinExistence type="predicted"/>
<dbReference type="GO" id="GO:0005886">
    <property type="term" value="C:plasma membrane"/>
    <property type="evidence" value="ECO:0007669"/>
    <property type="project" value="UniProtKB-SubCell"/>
</dbReference>
<feature type="transmembrane region" description="Helical" evidence="8">
    <location>
        <begin position="455"/>
        <end position="483"/>
    </location>
</feature>
<feature type="transmembrane region" description="Helical" evidence="8">
    <location>
        <begin position="426"/>
        <end position="443"/>
    </location>
</feature>
<evidence type="ECO:0000256" key="5">
    <source>
        <dbReference type="ARBA" id="ARBA00022692"/>
    </source>
</evidence>